<dbReference type="OrthoDB" id="9799225at2"/>
<comment type="subcellular location">
    <subcellularLocation>
        <location evidence="1">Cell membrane</location>
        <topology evidence="1">Multi-pass membrane protein</topology>
    </subcellularLocation>
</comment>
<keyword evidence="7 8" id="KW-0472">Membrane</keyword>
<protein>
    <submittedName>
        <fullName evidence="9">AI-2 transport protein TqsA</fullName>
    </submittedName>
</protein>
<feature type="transmembrane region" description="Helical" evidence="8">
    <location>
        <begin position="75"/>
        <end position="102"/>
    </location>
</feature>
<feature type="transmembrane region" description="Helical" evidence="8">
    <location>
        <begin position="270"/>
        <end position="298"/>
    </location>
</feature>
<evidence type="ECO:0000313" key="10">
    <source>
        <dbReference type="Proteomes" id="UP000199356"/>
    </source>
</evidence>
<dbReference type="RefSeq" id="WP_093422832.1">
    <property type="nucleotide sequence ID" value="NZ_FOXA01000010.1"/>
</dbReference>
<keyword evidence="10" id="KW-1185">Reference proteome</keyword>
<feature type="transmembrane region" description="Helical" evidence="8">
    <location>
        <begin position="185"/>
        <end position="208"/>
    </location>
</feature>
<dbReference type="PANTHER" id="PTHR21716:SF53">
    <property type="entry name" value="PERMEASE PERM-RELATED"/>
    <property type="match status" value="1"/>
</dbReference>
<organism evidence="9 10">
    <name type="scientific">Tranquillimonas alkanivorans</name>
    <dbReference type="NCBI Taxonomy" id="441119"/>
    <lineage>
        <taxon>Bacteria</taxon>
        <taxon>Pseudomonadati</taxon>
        <taxon>Pseudomonadota</taxon>
        <taxon>Alphaproteobacteria</taxon>
        <taxon>Rhodobacterales</taxon>
        <taxon>Roseobacteraceae</taxon>
        <taxon>Tranquillimonas</taxon>
    </lineage>
</organism>
<feature type="transmembrane region" description="Helical" evidence="8">
    <location>
        <begin position="342"/>
        <end position="375"/>
    </location>
</feature>
<evidence type="ECO:0000256" key="8">
    <source>
        <dbReference type="SAM" id="Phobius"/>
    </source>
</evidence>
<dbReference type="GO" id="GO:0005886">
    <property type="term" value="C:plasma membrane"/>
    <property type="evidence" value="ECO:0007669"/>
    <property type="project" value="UniProtKB-SubCell"/>
</dbReference>
<proteinExistence type="inferred from homology"/>
<dbReference type="Proteomes" id="UP000199356">
    <property type="component" value="Unassembled WGS sequence"/>
</dbReference>
<evidence type="ECO:0000256" key="4">
    <source>
        <dbReference type="ARBA" id="ARBA00022475"/>
    </source>
</evidence>
<feature type="transmembrane region" description="Helical" evidence="8">
    <location>
        <begin position="23"/>
        <end position="40"/>
    </location>
</feature>
<feature type="transmembrane region" description="Helical" evidence="8">
    <location>
        <begin position="305"/>
        <end position="322"/>
    </location>
</feature>
<feature type="transmembrane region" description="Helical" evidence="8">
    <location>
        <begin position="46"/>
        <end position="63"/>
    </location>
</feature>
<dbReference type="Pfam" id="PF01594">
    <property type="entry name" value="AI-2E_transport"/>
    <property type="match status" value="1"/>
</dbReference>
<name>A0A1I5SC55_9RHOB</name>
<dbReference type="EMBL" id="FOXA01000010">
    <property type="protein sequence ID" value="SFP68097.1"/>
    <property type="molecule type" value="Genomic_DNA"/>
</dbReference>
<evidence type="ECO:0000256" key="1">
    <source>
        <dbReference type="ARBA" id="ARBA00004651"/>
    </source>
</evidence>
<gene>
    <name evidence="9" type="ORF">SAMN04488047_110144</name>
</gene>
<evidence type="ECO:0000256" key="7">
    <source>
        <dbReference type="ARBA" id="ARBA00023136"/>
    </source>
</evidence>
<keyword evidence="6 8" id="KW-1133">Transmembrane helix</keyword>
<sequence length="403" mass="42989">MDEVSRDGQDHQMPKDSGGFRDVLLWLVAVITTILVGWALRAAAPVAVPVLFAAFVALLVAPIDEGVARHLPRRFRWVGHAAAMTTVFLVLVAFVGSIWLAAQQAMSKVPGSVGGSQQLLPNFGGEVRGDSASQPGASAGTAGAEASGAQGSNGFASQIVDLFTGAGESLTGALTDWASGLASTILSAAGTTLAGAALVFFLALMMLVEAPRWRDKFTAFLSGSMRERSFSSLGVVAERLRQYLWARTILGVLTAVLYAGWLWMFGIDLLFVWALLAFLLNFIPTFGSIIAGILPIIYAFVQKDLGTAIFVGAGILVIEQVMGNYVDPRVQGRRVSISPLVVLIVLVLWSWIWGVAGAILALPVTVTLVIVFAHVRQLRPLALMLSHERDMDGLDRMSGRAEE</sequence>
<keyword evidence="3" id="KW-0813">Transport</keyword>
<keyword evidence="4" id="KW-1003">Cell membrane</keyword>
<evidence type="ECO:0000313" key="9">
    <source>
        <dbReference type="EMBL" id="SFP68097.1"/>
    </source>
</evidence>
<evidence type="ECO:0000256" key="5">
    <source>
        <dbReference type="ARBA" id="ARBA00022692"/>
    </source>
</evidence>
<dbReference type="AlphaFoldDB" id="A0A1I5SC55"/>
<dbReference type="STRING" id="441119.SAMN04488047_110144"/>
<dbReference type="InterPro" id="IPR002549">
    <property type="entry name" value="AI-2E-like"/>
</dbReference>
<evidence type="ECO:0000256" key="2">
    <source>
        <dbReference type="ARBA" id="ARBA00009773"/>
    </source>
</evidence>
<keyword evidence="5 8" id="KW-0812">Transmembrane</keyword>
<accession>A0A1I5SC55</accession>
<dbReference type="PANTHER" id="PTHR21716">
    <property type="entry name" value="TRANSMEMBRANE PROTEIN"/>
    <property type="match status" value="1"/>
</dbReference>
<reference evidence="9 10" key="1">
    <citation type="submission" date="2016-10" db="EMBL/GenBank/DDBJ databases">
        <authorList>
            <person name="de Groot N.N."/>
        </authorList>
    </citation>
    <scope>NUCLEOTIDE SEQUENCE [LARGE SCALE GENOMIC DNA]</scope>
    <source>
        <strain evidence="9 10">DSM 19547</strain>
    </source>
</reference>
<feature type="transmembrane region" description="Helical" evidence="8">
    <location>
        <begin position="244"/>
        <end position="264"/>
    </location>
</feature>
<evidence type="ECO:0000256" key="3">
    <source>
        <dbReference type="ARBA" id="ARBA00022448"/>
    </source>
</evidence>
<comment type="similarity">
    <text evidence="2">Belongs to the autoinducer-2 exporter (AI-2E) (TC 2.A.86) family.</text>
</comment>
<evidence type="ECO:0000256" key="6">
    <source>
        <dbReference type="ARBA" id="ARBA00022989"/>
    </source>
</evidence>